<gene>
    <name evidence="1" type="ORF">NBRC116591_32830</name>
</gene>
<keyword evidence="2" id="KW-1185">Reference proteome</keyword>
<dbReference type="PANTHER" id="PTHR34309:SF1">
    <property type="entry name" value="PROTEIN GLCG"/>
    <property type="match status" value="1"/>
</dbReference>
<dbReference type="InterPro" id="IPR052517">
    <property type="entry name" value="GlcG_carb_metab_protein"/>
</dbReference>
<dbReference type="RefSeq" id="WP_353303986.1">
    <property type="nucleotide sequence ID" value="NZ_BAABWN010000012.1"/>
</dbReference>
<evidence type="ECO:0000313" key="2">
    <source>
        <dbReference type="Proteomes" id="UP001465153"/>
    </source>
</evidence>
<dbReference type="InterPro" id="IPR038084">
    <property type="entry name" value="PduO/GlcC-like_sf"/>
</dbReference>
<accession>A0ABQ0AD45</accession>
<name>A0ABQ0AD45_9GAMM</name>
<dbReference type="PANTHER" id="PTHR34309">
    <property type="entry name" value="SLR1406 PROTEIN"/>
    <property type="match status" value="1"/>
</dbReference>
<dbReference type="InterPro" id="IPR005624">
    <property type="entry name" value="PduO/GlcC-like"/>
</dbReference>
<organism evidence="1 2">
    <name type="scientific">Sessilibacter corallicola</name>
    <dbReference type="NCBI Taxonomy" id="2904075"/>
    <lineage>
        <taxon>Bacteria</taxon>
        <taxon>Pseudomonadati</taxon>
        <taxon>Pseudomonadota</taxon>
        <taxon>Gammaproteobacteria</taxon>
        <taxon>Cellvibrionales</taxon>
        <taxon>Cellvibrionaceae</taxon>
        <taxon>Sessilibacter</taxon>
    </lineage>
</organism>
<evidence type="ECO:0000313" key="1">
    <source>
        <dbReference type="EMBL" id="GAA6169472.1"/>
    </source>
</evidence>
<dbReference type="Pfam" id="PF03928">
    <property type="entry name" value="HbpS-like"/>
    <property type="match status" value="1"/>
</dbReference>
<evidence type="ECO:0008006" key="3">
    <source>
        <dbReference type="Google" id="ProtNLM"/>
    </source>
</evidence>
<comment type="caution">
    <text evidence="1">The sequence shown here is derived from an EMBL/GenBank/DDBJ whole genome shotgun (WGS) entry which is preliminary data.</text>
</comment>
<dbReference type="Proteomes" id="UP001465153">
    <property type="component" value="Unassembled WGS sequence"/>
</dbReference>
<dbReference type="EMBL" id="BAABWN010000012">
    <property type="protein sequence ID" value="GAA6169472.1"/>
    <property type="molecule type" value="Genomic_DNA"/>
</dbReference>
<protein>
    <recommendedName>
        <fullName evidence="3">Heme-binding protein</fullName>
    </recommendedName>
</protein>
<proteinExistence type="predicted"/>
<dbReference type="Gene3D" id="3.30.450.150">
    <property type="entry name" value="Haem-degrading domain"/>
    <property type="match status" value="1"/>
</dbReference>
<sequence>MTTITTDLAQTIAKARTSVLFPLPSDEFGQLIRDEQLTGMELTNQHLVGFSGGIPIIRNGSVIGAIGISGASAEHDKLIAQYAVTDR</sequence>
<dbReference type="SUPFAM" id="SSF143744">
    <property type="entry name" value="GlcG-like"/>
    <property type="match status" value="1"/>
</dbReference>
<reference evidence="1 2" key="1">
    <citation type="submission" date="2024-04" db="EMBL/GenBank/DDBJ databases">
        <title>Draft genome sequence of Sessilibacter corallicola NBRC 116591.</title>
        <authorList>
            <person name="Miyakawa T."/>
            <person name="Kusuya Y."/>
            <person name="Miura T."/>
        </authorList>
    </citation>
    <scope>NUCLEOTIDE SEQUENCE [LARGE SCALE GENOMIC DNA]</scope>
    <source>
        <strain evidence="1 2">KU-00831-HH</strain>
    </source>
</reference>